<dbReference type="GO" id="GO:0016787">
    <property type="term" value="F:hydrolase activity"/>
    <property type="evidence" value="ECO:0007669"/>
    <property type="project" value="UniProtKB-KW"/>
</dbReference>
<evidence type="ECO:0000256" key="1">
    <source>
        <dbReference type="ARBA" id="ARBA00005953"/>
    </source>
</evidence>
<keyword evidence="2 3" id="KW-0378">Hydrolase</keyword>
<dbReference type="CDD" id="cd00586">
    <property type="entry name" value="4HBT"/>
    <property type="match status" value="1"/>
</dbReference>
<reference evidence="4" key="1">
    <citation type="journal article" date="2019" name="Int. J. Syst. Evol. Microbiol.">
        <title>The Global Catalogue of Microorganisms (GCM) 10K type strain sequencing project: providing services to taxonomists for standard genome sequencing and annotation.</title>
        <authorList>
            <consortium name="The Broad Institute Genomics Platform"/>
            <consortium name="The Broad Institute Genome Sequencing Center for Infectious Disease"/>
            <person name="Wu L."/>
            <person name="Ma J."/>
        </authorList>
    </citation>
    <scope>NUCLEOTIDE SEQUENCE [LARGE SCALE GENOMIC DNA]</scope>
    <source>
        <strain evidence="4">CCUG 56754</strain>
    </source>
</reference>
<comment type="similarity">
    <text evidence="1">Belongs to the 4-hydroxybenzoyl-CoA thioesterase family.</text>
</comment>
<dbReference type="Proteomes" id="UP001597040">
    <property type="component" value="Unassembled WGS sequence"/>
</dbReference>
<evidence type="ECO:0000256" key="2">
    <source>
        <dbReference type="ARBA" id="ARBA00022801"/>
    </source>
</evidence>
<dbReference type="PANTHER" id="PTHR31793:SF27">
    <property type="entry name" value="NOVEL THIOESTERASE SUPERFAMILY DOMAIN AND SAPOSIN A-TYPE DOMAIN CONTAINING PROTEIN (0610012H03RIK)"/>
    <property type="match status" value="1"/>
</dbReference>
<keyword evidence="4" id="KW-1185">Reference proteome</keyword>
<dbReference type="EC" id="3.1.2.-" evidence="3"/>
<comment type="caution">
    <text evidence="3">The sequence shown here is derived from an EMBL/GenBank/DDBJ whole genome shotgun (WGS) entry which is preliminary data.</text>
</comment>
<evidence type="ECO:0000313" key="4">
    <source>
        <dbReference type="Proteomes" id="UP001597040"/>
    </source>
</evidence>
<dbReference type="SUPFAM" id="SSF54637">
    <property type="entry name" value="Thioesterase/thiol ester dehydrase-isomerase"/>
    <property type="match status" value="1"/>
</dbReference>
<gene>
    <name evidence="3" type="ORF">ACFQ3N_15840</name>
</gene>
<dbReference type="PANTHER" id="PTHR31793">
    <property type="entry name" value="4-HYDROXYBENZOYL-COA THIOESTERASE FAMILY MEMBER"/>
    <property type="match status" value="1"/>
</dbReference>
<dbReference type="Gene3D" id="3.10.129.10">
    <property type="entry name" value="Hotdog Thioesterase"/>
    <property type="match status" value="1"/>
</dbReference>
<dbReference type="RefSeq" id="WP_390363519.1">
    <property type="nucleotide sequence ID" value="NZ_JBHTKJ010000048.1"/>
</dbReference>
<dbReference type="InterPro" id="IPR050563">
    <property type="entry name" value="4-hydroxybenzoyl-CoA_TE"/>
</dbReference>
<evidence type="ECO:0000313" key="3">
    <source>
        <dbReference type="EMBL" id="MFD1039853.1"/>
    </source>
</evidence>
<protein>
    <submittedName>
        <fullName evidence="3">Acyl-CoA thioesterase</fullName>
        <ecNumber evidence="3">3.1.2.-</ecNumber>
    </submittedName>
</protein>
<organism evidence="3 4">
    <name type="scientific">Virgibacillus byunsanensis</name>
    <dbReference type="NCBI Taxonomy" id="570945"/>
    <lineage>
        <taxon>Bacteria</taxon>
        <taxon>Bacillati</taxon>
        <taxon>Bacillota</taxon>
        <taxon>Bacilli</taxon>
        <taxon>Bacillales</taxon>
        <taxon>Bacillaceae</taxon>
        <taxon>Virgibacillus</taxon>
    </lineage>
</organism>
<dbReference type="EMBL" id="JBHTKJ010000048">
    <property type="protein sequence ID" value="MFD1039853.1"/>
    <property type="molecule type" value="Genomic_DNA"/>
</dbReference>
<dbReference type="InterPro" id="IPR029069">
    <property type="entry name" value="HotDog_dom_sf"/>
</dbReference>
<name>A0ABW3LPY1_9BACI</name>
<accession>A0ABW3LPY1</accession>
<dbReference type="Pfam" id="PF13279">
    <property type="entry name" value="4HBT_2"/>
    <property type="match status" value="1"/>
</dbReference>
<proteinExistence type="inferred from homology"/>
<sequence length="130" mass="14603">MDIKVRVGETDALGHINNTSYFIYMEETRIEFLSEIGIRVHDQDFAFMLASTKCDFSKQGYFGQTLEVLTEVAKIGTKSITLLSTIEDKESGDVIAKGEAVIVYFDVRMQQSIKIPESFKTKLGAHLRSA</sequence>